<accession>A0A9W7CJY1</accession>
<dbReference type="Proteomes" id="UP001165083">
    <property type="component" value="Unassembled WGS sequence"/>
</dbReference>
<feature type="region of interest" description="Disordered" evidence="2">
    <location>
        <begin position="1"/>
        <end position="42"/>
    </location>
</feature>
<gene>
    <name evidence="3" type="ORF">Plil01_001473600</name>
</gene>
<evidence type="ECO:0000256" key="2">
    <source>
        <dbReference type="SAM" id="MobiDB-lite"/>
    </source>
</evidence>
<organism evidence="3 4">
    <name type="scientific">Phytophthora lilii</name>
    <dbReference type="NCBI Taxonomy" id="2077276"/>
    <lineage>
        <taxon>Eukaryota</taxon>
        <taxon>Sar</taxon>
        <taxon>Stramenopiles</taxon>
        <taxon>Oomycota</taxon>
        <taxon>Peronosporomycetes</taxon>
        <taxon>Peronosporales</taxon>
        <taxon>Peronosporaceae</taxon>
        <taxon>Phytophthora</taxon>
    </lineage>
</organism>
<dbReference type="EMBL" id="BSXW01001199">
    <property type="protein sequence ID" value="GMF34591.1"/>
    <property type="molecule type" value="Genomic_DNA"/>
</dbReference>
<keyword evidence="4" id="KW-1185">Reference proteome</keyword>
<comment type="caution">
    <text evidence="3">The sequence shown here is derived from an EMBL/GenBank/DDBJ whole genome shotgun (WGS) entry which is preliminary data.</text>
</comment>
<evidence type="ECO:0000256" key="1">
    <source>
        <dbReference type="SAM" id="Coils"/>
    </source>
</evidence>
<sequence length="488" mass="54706">MAGTASRLTTQSAGRDGGRTRPDTARRMSGLTPTGFGNEPSGLQDVLAFIADFEMEDNASGANHDGDEWMEDDVAAQQQGKEFDSLEELFIDGGRRPSPTTMPSTVVGRHQALMLSASASTSQRSEDVTSAYATKAPRRHRVSRKEELEYLRKIVTEMEDKLQQLKVHAEGGGTPPSAAPATLRDEKAAKQLEQSIALWKKMAERQKSQRELVENENAKLREKLKTQVRMAKSLQRILRKRERAAEQRFKELSQNAHPTGGEFDELVQSLEALYSLTNERIANCPIASGSQPVIREQDVKYNDFTGIFIEFQHSKLLPFNIEAVNRATWRHMSEPGIKYNTYFEESTETSDNMILRKFGVEIKQDHRTARMSAKQAVRRYVGSRQIVVVRSSVIDRVEFTDAVTGGLTFRDVGWLVLKDVTGLYSASGPMTLIQSYSTLTPDIDLDSHWEEGSLTDFMLHSREDVEVGNESIVENLLLEEASKRSTAN</sequence>
<feature type="compositionally biased region" description="Basic and acidic residues" evidence="2">
    <location>
        <begin position="16"/>
        <end position="26"/>
    </location>
</feature>
<feature type="region of interest" description="Disordered" evidence="2">
    <location>
        <begin position="117"/>
        <end position="140"/>
    </location>
</feature>
<feature type="compositionally biased region" description="Polar residues" evidence="2">
    <location>
        <begin position="1"/>
        <end position="13"/>
    </location>
</feature>
<dbReference type="AlphaFoldDB" id="A0A9W7CJY1"/>
<evidence type="ECO:0000313" key="3">
    <source>
        <dbReference type="EMBL" id="GMF34591.1"/>
    </source>
</evidence>
<proteinExistence type="predicted"/>
<reference evidence="3" key="1">
    <citation type="submission" date="2023-04" db="EMBL/GenBank/DDBJ databases">
        <title>Phytophthora lilii NBRC 32176.</title>
        <authorList>
            <person name="Ichikawa N."/>
            <person name="Sato H."/>
            <person name="Tonouchi N."/>
        </authorList>
    </citation>
    <scope>NUCLEOTIDE SEQUENCE</scope>
    <source>
        <strain evidence="3">NBRC 32176</strain>
    </source>
</reference>
<protein>
    <submittedName>
        <fullName evidence="3">Unnamed protein product</fullName>
    </submittedName>
</protein>
<name>A0A9W7CJY1_9STRA</name>
<evidence type="ECO:0000313" key="4">
    <source>
        <dbReference type="Proteomes" id="UP001165083"/>
    </source>
</evidence>
<dbReference type="PANTHER" id="PTHR35796">
    <property type="entry name" value="HYPOTHETICAL CYTOSOLIC PROTEIN"/>
    <property type="match status" value="1"/>
</dbReference>
<keyword evidence="1" id="KW-0175">Coiled coil</keyword>
<dbReference type="PANTHER" id="PTHR35796:SF3">
    <property type="entry name" value="BHLH DOMAIN-CONTAINING PROTEIN"/>
    <property type="match status" value="1"/>
</dbReference>
<dbReference type="OrthoDB" id="69983at2759"/>
<feature type="coiled-coil region" evidence="1">
    <location>
        <begin position="189"/>
        <end position="230"/>
    </location>
</feature>